<reference evidence="1" key="1">
    <citation type="journal article" date="2014" name="Int. J. Syst. Evol. Microbiol.">
        <title>Complete genome sequence of Corynebacterium casei LMG S-19264T (=DSM 44701T), isolated from a smear-ripened cheese.</title>
        <authorList>
            <consortium name="US DOE Joint Genome Institute (JGI-PGF)"/>
            <person name="Walter F."/>
            <person name="Albersmeier A."/>
            <person name="Kalinowski J."/>
            <person name="Ruckert C."/>
        </authorList>
    </citation>
    <scope>NUCLEOTIDE SEQUENCE</scope>
    <source>
        <strain evidence="1">CGMCC 4.7272</strain>
    </source>
</reference>
<sequence length="60" mass="6493">MRFRWIAAYRDRAAVRAGGAGLALPYPTRLRLYAVAAPAGATVTLKSTGTCDDRGGRRNR</sequence>
<organism evidence="1 2">
    <name type="scientific">Streptomyces lacrimifluminis</name>
    <dbReference type="NCBI Taxonomy" id="1500077"/>
    <lineage>
        <taxon>Bacteria</taxon>
        <taxon>Bacillati</taxon>
        <taxon>Actinomycetota</taxon>
        <taxon>Actinomycetes</taxon>
        <taxon>Kitasatosporales</taxon>
        <taxon>Streptomycetaceae</taxon>
        <taxon>Streptomyces</taxon>
    </lineage>
</organism>
<name>A0A917PD84_9ACTN</name>
<dbReference type="Proteomes" id="UP000625682">
    <property type="component" value="Unassembled WGS sequence"/>
</dbReference>
<evidence type="ECO:0000313" key="2">
    <source>
        <dbReference type="Proteomes" id="UP000625682"/>
    </source>
</evidence>
<accession>A0A917PD84</accession>
<gene>
    <name evidence="1" type="ORF">GCM10012282_80640</name>
</gene>
<protein>
    <submittedName>
        <fullName evidence="1">Uncharacterized protein</fullName>
    </submittedName>
</protein>
<dbReference type="AlphaFoldDB" id="A0A917PD84"/>
<keyword evidence="2" id="KW-1185">Reference proteome</keyword>
<dbReference type="EMBL" id="BMMU01000072">
    <property type="protein sequence ID" value="GGJ71629.1"/>
    <property type="molecule type" value="Genomic_DNA"/>
</dbReference>
<reference evidence="1" key="2">
    <citation type="submission" date="2020-09" db="EMBL/GenBank/DDBJ databases">
        <authorList>
            <person name="Sun Q."/>
            <person name="Zhou Y."/>
        </authorList>
    </citation>
    <scope>NUCLEOTIDE SEQUENCE</scope>
    <source>
        <strain evidence="1">CGMCC 4.7272</strain>
    </source>
</reference>
<comment type="caution">
    <text evidence="1">The sequence shown here is derived from an EMBL/GenBank/DDBJ whole genome shotgun (WGS) entry which is preliminary data.</text>
</comment>
<evidence type="ECO:0000313" key="1">
    <source>
        <dbReference type="EMBL" id="GGJ71629.1"/>
    </source>
</evidence>
<proteinExistence type="predicted"/>